<keyword evidence="6" id="KW-1185">Reference proteome</keyword>
<evidence type="ECO:0000256" key="4">
    <source>
        <dbReference type="ARBA" id="ARBA00023163"/>
    </source>
</evidence>
<dbReference type="Proteomes" id="UP000292347">
    <property type="component" value="Unassembled WGS sequence"/>
</dbReference>
<name>A0A4Q2IUW4_9SPHN</name>
<dbReference type="PANTHER" id="PTHR30146:SF151">
    <property type="entry name" value="HTH-TYPE TRANSCRIPTIONAL REPRESSOR CYTR"/>
    <property type="match status" value="1"/>
</dbReference>
<dbReference type="AlphaFoldDB" id="A0A4Q2IUW4"/>
<dbReference type="PROSITE" id="PS50932">
    <property type="entry name" value="HTH_LACI_2"/>
    <property type="match status" value="1"/>
</dbReference>
<dbReference type="GO" id="GO:0003700">
    <property type="term" value="F:DNA-binding transcription factor activity"/>
    <property type="evidence" value="ECO:0007669"/>
    <property type="project" value="TreeGrafter"/>
</dbReference>
<proteinExistence type="predicted"/>
<dbReference type="CDD" id="cd06267">
    <property type="entry name" value="PBP1_LacI_sugar_binding-like"/>
    <property type="match status" value="1"/>
</dbReference>
<dbReference type="SUPFAM" id="SSF47413">
    <property type="entry name" value="lambda repressor-like DNA-binding domains"/>
    <property type="match status" value="1"/>
</dbReference>
<dbReference type="EMBL" id="SDPT01000002">
    <property type="protein sequence ID" value="RXZ32188.1"/>
    <property type="molecule type" value="Genomic_DNA"/>
</dbReference>
<evidence type="ECO:0000256" key="1">
    <source>
        <dbReference type="ARBA" id="ARBA00022491"/>
    </source>
</evidence>
<dbReference type="Gene3D" id="3.40.50.2300">
    <property type="match status" value="2"/>
</dbReference>
<keyword evidence="1" id="KW-0678">Repressor</keyword>
<dbReference type="Pfam" id="PF13377">
    <property type="entry name" value="Peripla_BP_3"/>
    <property type="match status" value="1"/>
</dbReference>
<gene>
    <name evidence="5" type="ORF">EO081_13535</name>
</gene>
<dbReference type="SUPFAM" id="SSF53822">
    <property type="entry name" value="Periplasmic binding protein-like I"/>
    <property type="match status" value="1"/>
</dbReference>
<keyword evidence="2" id="KW-0805">Transcription regulation</keyword>
<dbReference type="InterPro" id="IPR028082">
    <property type="entry name" value="Peripla_BP_I"/>
</dbReference>
<keyword evidence="4" id="KW-0804">Transcription</keyword>
<evidence type="ECO:0000256" key="3">
    <source>
        <dbReference type="ARBA" id="ARBA00023125"/>
    </source>
</evidence>
<organism evidence="5 6">
    <name type="scientific">Sphingomonas desiccabilis</name>
    <dbReference type="NCBI Taxonomy" id="429134"/>
    <lineage>
        <taxon>Bacteria</taxon>
        <taxon>Pseudomonadati</taxon>
        <taxon>Pseudomonadota</taxon>
        <taxon>Alphaproteobacteria</taxon>
        <taxon>Sphingomonadales</taxon>
        <taxon>Sphingomonadaceae</taxon>
        <taxon>Sphingomonas</taxon>
    </lineage>
</organism>
<evidence type="ECO:0000256" key="2">
    <source>
        <dbReference type="ARBA" id="ARBA00023015"/>
    </source>
</evidence>
<dbReference type="Pfam" id="PF00356">
    <property type="entry name" value="LacI"/>
    <property type="match status" value="1"/>
</dbReference>
<dbReference type="RefSeq" id="WP_129342399.1">
    <property type="nucleotide sequence ID" value="NZ_JACIDD010000002.1"/>
</dbReference>
<comment type="caution">
    <text evidence="5">The sequence shown here is derived from an EMBL/GenBank/DDBJ whole genome shotgun (WGS) entry which is preliminary data.</text>
</comment>
<protein>
    <submittedName>
        <fullName evidence="5">LacI family transcriptional regulator</fullName>
    </submittedName>
</protein>
<dbReference type="SMART" id="SM00354">
    <property type="entry name" value="HTH_LACI"/>
    <property type="match status" value="1"/>
</dbReference>
<dbReference type="Gene3D" id="1.10.260.40">
    <property type="entry name" value="lambda repressor-like DNA-binding domains"/>
    <property type="match status" value="1"/>
</dbReference>
<evidence type="ECO:0000313" key="5">
    <source>
        <dbReference type="EMBL" id="RXZ32188.1"/>
    </source>
</evidence>
<sequence length="342" mass="36190">MAHATIRDVAREADVSVASVSRVLNGHSNVRPAVRERVQAVAAALGYVPHAGARNLSLARTNAIGVMLPDLHGEFFSETARGIDSEASARGLQLLLSNAHANPARAIETLRTMRGRVDGVIIMAPDLDPEQLFEHLPPSLPAVLINCCGNVQGRAELRVDNVAGAEAMVEHLVSTGRRRIVHLAGPDGNSEAQARVAGYCAAMARHGLAPRILPGDFFEEAGTAAAEELLRELDGPEAPDALFAANDMMAIGAMMRFRRAGVAVPGRIAIAGFDDVPLARLISPALTTMRVGIAGIGARAVVRLTALIAGGHDHAVEPRTPELIVRETTWSTINTEQPASRE</sequence>
<dbReference type="InterPro" id="IPR010982">
    <property type="entry name" value="Lambda_DNA-bd_dom_sf"/>
</dbReference>
<evidence type="ECO:0000313" key="6">
    <source>
        <dbReference type="Proteomes" id="UP000292347"/>
    </source>
</evidence>
<dbReference type="PRINTS" id="PR00036">
    <property type="entry name" value="HTHLACI"/>
</dbReference>
<dbReference type="PANTHER" id="PTHR30146">
    <property type="entry name" value="LACI-RELATED TRANSCRIPTIONAL REPRESSOR"/>
    <property type="match status" value="1"/>
</dbReference>
<reference evidence="5 6" key="1">
    <citation type="submission" date="2019-01" db="EMBL/GenBank/DDBJ databases">
        <title>Sphingomonas mucosissima sp. nov. and Sphingomonas desiccabilis sp. nov., from biological soil crusts in the Colorado Plateau, USA.</title>
        <authorList>
            <person name="Zhu D."/>
        </authorList>
    </citation>
    <scope>NUCLEOTIDE SEQUENCE [LARGE SCALE GENOMIC DNA]</scope>
    <source>
        <strain evidence="5 6">CP1D</strain>
    </source>
</reference>
<keyword evidence="3" id="KW-0238">DNA-binding</keyword>
<dbReference type="OrthoDB" id="8433438at2"/>
<dbReference type="CDD" id="cd01392">
    <property type="entry name" value="HTH_LacI"/>
    <property type="match status" value="1"/>
</dbReference>
<dbReference type="InterPro" id="IPR000843">
    <property type="entry name" value="HTH_LacI"/>
</dbReference>
<accession>A0A4Q2IUW4</accession>
<dbReference type="InterPro" id="IPR046335">
    <property type="entry name" value="LacI/GalR-like_sensor"/>
</dbReference>
<dbReference type="GO" id="GO:0000976">
    <property type="term" value="F:transcription cis-regulatory region binding"/>
    <property type="evidence" value="ECO:0007669"/>
    <property type="project" value="TreeGrafter"/>
</dbReference>
<dbReference type="PROSITE" id="PS00356">
    <property type="entry name" value="HTH_LACI_1"/>
    <property type="match status" value="1"/>
</dbReference>